<dbReference type="RefSeq" id="WP_135059822.1">
    <property type="nucleotide sequence ID" value="NZ_CP038254.1"/>
</dbReference>
<protein>
    <submittedName>
        <fullName evidence="1">DUF1330 domain-containing protein</fullName>
    </submittedName>
</protein>
<dbReference type="PANTHER" id="PTHR40257">
    <property type="match status" value="1"/>
</dbReference>
<sequence>MSTLKHTQEQLDDLDKLGLNTGPIIVLTLLQYRVEADYSEHPEQSPCSGREAYGRFIQLVYPMAVKLNAKVVFRAPILHHLIAPKEERWDDFSIVEWPTVSRFKELLTSEDYQSITFHRLAALENSRVLVCEREAGDAYGRV</sequence>
<reference evidence="1 2" key="1">
    <citation type="submission" date="2019-03" db="EMBL/GenBank/DDBJ databases">
        <title>Diverse conjugative elements silence natural transformation in Legionella species.</title>
        <authorList>
            <person name="Durieux I."/>
            <person name="Ginevra C."/>
            <person name="Attaiech L."/>
            <person name="Picq K."/>
            <person name="Juan P.A."/>
            <person name="Jarraud S."/>
            <person name="Charpentier X."/>
        </authorList>
    </citation>
    <scope>NUCLEOTIDE SEQUENCE [LARGE SCALE GENOMIC DNA]</scope>
    <source>
        <strain evidence="1 2">HL-0427-4011</strain>
    </source>
</reference>
<dbReference type="EMBL" id="CP038254">
    <property type="protein sequence ID" value="QBR83433.1"/>
    <property type="molecule type" value="Genomic_DNA"/>
</dbReference>
<dbReference type="InterPro" id="IPR011008">
    <property type="entry name" value="Dimeric_a/b-barrel"/>
</dbReference>
<organism evidence="1 2">
    <name type="scientific">Legionella israelensis</name>
    <dbReference type="NCBI Taxonomy" id="454"/>
    <lineage>
        <taxon>Bacteria</taxon>
        <taxon>Pseudomonadati</taxon>
        <taxon>Pseudomonadota</taxon>
        <taxon>Gammaproteobacteria</taxon>
        <taxon>Legionellales</taxon>
        <taxon>Legionellaceae</taxon>
        <taxon>Legionella</taxon>
    </lineage>
</organism>
<name>A0AAX1EEA4_9GAMM</name>
<dbReference type="SUPFAM" id="SSF54909">
    <property type="entry name" value="Dimeric alpha+beta barrel"/>
    <property type="match status" value="1"/>
</dbReference>
<dbReference type="Gene3D" id="3.30.70.100">
    <property type="match status" value="1"/>
</dbReference>
<evidence type="ECO:0000313" key="2">
    <source>
        <dbReference type="Proteomes" id="UP000295517"/>
    </source>
</evidence>
<accession>A0AAX1EEA4</accession>
<gene>
    <name evidence="1" type="ORF">E3983_03060</name>
</gene>
<proteinExistence type="predicted"/>
<dbReference type="AlphaFoldDB" id="A0AAX1EEA4"/>
<dbReference type="Proteomes" id="UP000295517">
    <property type="component" value="Chromosome"/>
</dbReference>
<dbReference type="PANTHER" id="PTHR40257:SF1">
    <property type="entry name" value="DUF1330 DOMAIN-CONTAINING PROTEIN"/>
    <property type="match status" value="1"/>
</dbReference>
<evidence type="ECO:0000313" key="1">
    <source>
        <dbReference type="EMBL" id="QBR83433.1"/>
    </source>
</evidence>